<dbReference type="PANTHER" id="PTHR31435:SF9">
    <property type="entry name" value="PROTEIN NATD1"/>
    <property type="match status" value="1"/>
</dbReference>
<dbReference type="InterPro" id="IPR016181">
    <property type="entry name" value="Acyl_CoA_acyltransferase"/>
</dbReference>
<evidence type="ECO:0000313" key="3">
    <source>
        <dbReference type="Proteomes" id="UP000642993"/>
    </source>
</evidence>
<accession>A0A927JEK0</accession>
<organism evidence="2 3">
    <name type="scientific">Lolliginicoccus lacisalsi</name>
    <dbReference type="NCBI Taxonomy" id="2742202"/>
    <lineage>
        <taxon>Bacteria</taxon>
        <taxon>Bacillati</taxon>
        <taxon>Actinomycetota</taxon>
        <taxon>Actinomycetes</taxon>
        <taxon>Mycobacteriales</taxon>
        <taxon>Hoyosellaceae</taxon>
        <taxon>Lolliginicoccus</taxon>
    </lineage>
</organism>
<dbReference type="AlphaFoldDB" id="A0A927JEK0"/>
<dbReference type="InterPro" id="IPR045057">
    <property type="entry name" value="Gcn5-rel_NAT"/>
</dbReference>
<evidence type="ECO:0000313" key="2">
    <source>
        <dbReference type="EMBL" id="MBD8507390.1"/>
    </source>
</evidence>
<evidence type="ECO:0000259" key="1">
    <source>
        <dbReference type="PROSITE" id="PS51729"/>
    </source>
</evidence>
<comment type="caution">
    <text evidence="2">The sequence shown here is derived from an EMBL/GenBank/DDBJ whole genome shotgun (WGS) entry which is preliminary data.</text>
</comment>
<reference evidence="2" key="1">
    <citation type="submission" date="2020-09" db="EMBL/GenBank/DDBJ databases">
        <title>Hoyosella lacisalsi sp. nov., a halotolerant actinobacterium isolated from soil of Lake Gudzhirganskoe.</title>
        <authorList>
            <person name="Yang Q."/>
            <person name="Guo P.Y."/>
            <person name="Liu S.W."/>
            <person name="Li F.N."/>
            <person name="Sun C.H."/>
        </authorList>
    </citation>
    <scope>NUCLEOTIDE SEQUENCE</scope>
    <source>
        <strain evidence="2">G463</strain>
    </source>
</reference>
<dbReference type="Proteomes" id="UP000642993">
    <property type="component" value="Unassembled WGS sequence"/>
</dbReference>
<keyword evidence="3" id="KW-1185">Reference proteome</keyword>
<dbReference type="SUPFAM" id="SSF55729">
    <property type="entry name" value="Acyl-CoA N-acyltransferases (Nat)"/>
    <property type="match status" value="1"/>
</dbReference>
<dbReference type="Pfam" id="PF14542">
    <property type="entry name" value="Acetyltransf_CG"/>
    <property type="match status" value="1"/>
</dbReference>
<dbReference type="InterPro" id="IPR031165">
    <property type="entry name" value="GNAT_YJDJ"/>
</dbReference>
<gene>
    <name evidence="2" type="ORF">HT102_12950</name>
</gene>
<dbReference type="PANTHER" id="PTHR31435">
    <property type="entry name" value="PROTEIN NATD1"/>
    <property type="match status" value="1"/>
</dbReference>
<name>A0A927JEK0_9ACTN</name>
<sequence>MASHEDQAHEDRARGDHARIDVIDNQSRSRYEIWVDGDFAGLEGYEIDDDGVITLLHTIIDEAYSRQGYARAMVRAILEGMRSRQQSFRPVCSYVQSFLDRFPEYRELVAS</sequence>
<dbReference type="EMBL" id="JACYWE010000008">
    <property type="protein sequence ID" value="MBD8507390.1"/>
    <property type="molecule type" value="Genomic_DNA"/>
</dbReference>
<dbReference type="RefSeq" id="WP_192039858.1">
    <property type="nucleotide sequence ID" value="NZ_JACYWE010000008.1"/>
</dbReference>
<protein>
    <submittedName>
        <fullName evidence="2">N-acetyltransferase</fullName>
    </submittedName>
</protein>
<dbReference type="Gene3D" id="3.40.630.30">
    <property type="match status" value="1"/>
</dbReference>
<proteinExistence type="predicted"/>
<dbReference type="PROSITE" id="PS51729">
    <property type="entry name" value="GNAT_YJDJ"/>
    <property type="match status" value="1"/>
</dbReference>
<feature type="domain" description="N-acetyltransferase" evidence="1">
    <location>
        <begin position="23"/>
        <end position="110"/>
    </location>
</feature>